<organism evidence="4">
    <name type="scientific">Solanum lycopersicum</name>
    <name type="common">Tomato</name>
    <name type="synonym">Lycopersicon esculentum</name>
    <dbReference type="NCBI Taxonomy" id="4081"/>
    <lineage>
        <taxon>Eukaryota</taxon>
        <taxon>Viridiplantae</taxon>
        <taxon>Streptophyta</taxon>
        <taxon>Embryophyta</taxon>
        <taxon>Tracheophyta</taxon>
        <taxon>Spermatophyta</taxon>
        <taxon>Magnoliopsida</taxon>
        <taxon>eudicotyledons</taxon>
        <taxon>Gunneridae</taxon>
        <taxon>Pentapetalae</taxon>
        <taxon>asterids</taxon>
        <taxon>lamiids</taxon>
        <taxon>Solanales</taxon>
        <taxon>Solanaceae</taxon>
        <taxon>Solanoideae</taxon>
        <taxon>Solaneae</taxon>
        <taxon>Solanum</taxon>
        <taxon>Solanum subgen. Lycopersicon</taxon>
    </lineage>
</organism>
<dbReference type="GO" id="GO:0046872">
    <property type="term" value="F:metal ion binding"/>
    <property type="evidence" value="ECO:0007669"/>
    <property type="project" value="UniProtKB-KW"/>
</dbReference>
<reference evidence="4" key="1">
    <citation type="journal article" date="2012" name="Nature">
        <title>The tomato genome sequence provides insights into fleshy fruit evolution.</title>
        <authorList>
            <consortium name="Tomato Genome Consortium"/>
        </authorList>
    </citation>
    <scope>NUCLEOTIDE SEQUENCE [LARGE SCALE GENOMIC DNA]</scope>
    <source>
        <strain evidence="4">cv. Heinz 1706</strain>
    </source>
</reference>
<dbReference type="Gramene" id="Solyc07g055010.3.1">
    <property type="protein sequence ID" value="Solyc07g055010.3.1"/>
    <property type="gene ID" value="Solyc07g055010.3"/>
</dbReference>
<accession>A0A3Q7I9M5</accession>
<dbReference type="FunCoup" id="A0A3Q7I9M5">
    <property type="interactions" value="29"/>
</dbReference>
<keyword evidence="2" id="KW-0479">Metal-binding</keyword>
<dbReference type="RefSeq" id="XP_004243293.2">
    <property type="nucleotide sequence ID" value="XM_004243245.5"/>
</dbReference>
<evidence type="ECO:0000313" key="5">
    <source>
        <dbReference type="Proteomes" id="UP000004994"/>
    </source>
</evidence>
<dbReference type="AlphaFoldDB" id="A0A3Q7I9M5"/>
<dbReference type="InterPro" id="IPR006121">
    <property type="entry name" value="HMA_dom"/>
</dbReference>
<dbReference type="EnsemblPlants" id="Solyc07g055010.3.1">
    <property type="protein sequence ID" value="Solyc07g055010.3.1"/>
    <property type="gene ID" value="Solyc07g055010.3"/>
</dbReference>
<evidence type="ECO:0000313" key="4">
    <source>
        <dbReference type="EnsemblPlants" id="Solyc07g055010.3.1"/>
    </source>
</evidence>
<dbReference type="OrthoDB" id="689350at2759"/>
<dbReference type="GeneID" id="101249742"/>
<evidence type="ECO:0000256" key="2">
    <source>
        <dbReference type="ARBA" id="ARBA00022723"/>
    </source>
</evidence>
<proteinExistence type="predicted"/>
<comment type="subcellular location">
    <subcellularLocation>
        <location evidence="1">Membrane</location>
        <topology evidence="1">Peripheral membrane protein</topology>
    </subcellularLocation>
</comment>
<keyword evidence="5" id="KW-1185">Reference proteome</keyword>
<reference evidence="4" key="2">
    <citation type="submission" date="2019-01" db="UniProtKB">
        <authorList>
            <consortium name="EnsemblPlants"/>
        </authorList>
    </citation>
    <scope>IDENTIFICATION</scope>
    <source>
        <strain evidence="4">cv. Heinz 1706</strain>
    </source>
</reference>
<evidence type="ECO:0000256" key="1">
    <source>
        <dbReference type="ARBA" id="ARBA00004170"/>
    </source>
</evidence>
<sequence>MLQKLYIFVTKEAEKETFLKFISKSLKMTTMTEMRVHMDCAGCESKVRKSLEKVKGVDNVEIDMSMQKVTVTGWADQKKILKTVRRTGKRAEIWQFPHNPEMRNNPTYVTDHYYQQQGCSGPTTYYAGEPPASSYNYRKHGYDNYGRAYSLYRGNSNTFGSRVGDAFSDENPRGCNIM</sequence>
<dbReference type="PROSITE" id="PS50846">
    <property type="entry name" value="HMA_2"/>
    <property type="match status" value="1"/>
</dbReference>
<dbReference type="InParanoid" id="A0A3Q7I9M5"/>
<dbReference type="PaxDb" id="4081-Solyc07g055010.2.1"/>
<dbReference type="InterPro" id="IPR036163">
    <property type="entry name" value="HMA_dom_sf"/>
</dbReference>
<dbReference type="GO" id="GO:0016020">
    <property type="term" value="C:membrane"/>
    <property type="evidence" value="ECO:0007669"/>
    <property type="project" value="UniProtKB-SubCell"/>
</dbReference>
<name>A0A3Q7I9M5_SOLLC</name>
<gene>
    <name evidence="4" type="primary">LOC101249742</name>
</gene>
<dbReference type="KEGG" id="sly:101249742"/>
<dbReference type="PANTHER" id="PTHR22814">
    <property type="entry name" value="COPPER TRANSPORT PROTEIN ATOX1-RELATED"/>
    <property type="match status" value="1"/>
</dbReference>
<feature type="domain" description="HMA" evidence="3">
    <location>
        <begin position="29"/>
        <end position="92"/>
    </location>
</feature>
<dbReference type="CDD" id="cd00371">
    <property type="entry name" value="HMA"/>
    <property type="match status" value="1"/>
</dbReference>
<dbReference type="OMA" id="HGYDNYG"/>
<dbReference type="SUPFAM" id="SSF55008">
    <property type="entry name" value="HMA, heavy metal-associated domain"/>
    <property type="match status" value="1"/>
</dbReference>
<dbReference type="PANTHER" id="PTHR22814:SF366">
    <property type="entry name" value="HEAVY METAL-ASSOCIATED ISOPRENYLATED PLANT PROTEIN 22-LIKE ISOFORM X1"/>
    <property type="match status" value="1"/>
</dbReference>
<dbReference type="Gene3D" id="3.30.70.100">
    <property type="match status" value="1"/>
</dbReference>
<dbReference type="Pfam" id="PF00403">
    <property type="entry name" value="HMA"/>
    <property type="match status" value="1"/>
</dbReference>
<evidence type="ECO:0000259" key="3">
    <source>
        <dbReference type="PROSITE" id="PS50846"/>
    </source>
</evidence>
<dbReference type="Proteomes" id="UP000004994">
    <property type="component" value="Chromosome 7"/>
</dbReference>
<dbReference type="GO" id="GO:0009626">
    <property type="term" value="P:plant-type hypersensitive response"/>
    <property type="evidence" value="ECO:0007669"/>
    <property type="project" value="UniProtKB-KW"/>
</dbReference>
<protein>
    <recommendedName>
        <fullName evidence="3">HMA domain-containing protein</fullName>
    </recommendedName>
</protein>